<evidence type="ECO:0000313" key="1">
    <source>
        <dbReference type="EMBL" id="GFS39013.1"/>
    </source>
</evidence>
<protein>
    <submittedName>
        <fullName evidence="1">Transposable element Tc1 transposase</fullName>
    </submittedName>
</protein>
<dbReference type="OrthoDB" id="4843387at2759"/>
<gene>
    <name evidence="1" type="primary">tc1a</name>
    <name evidence="1" type="ORF">TNIN_404181</name>
</gene>
<evidence type="ECO:0000313" key="2">
    <source>
        <dbReference type="Proteomes" id="UP000886998"/>
    </source>
</evidence>
<dbReference type="Gene3D" id="3.30.420.10">
    <property type="entry name" value="Ribonuclease H-like superfamily/Ribonuclease H"/>
    <property type="match status" value="1"/>
</dbReference>
<accession>A0A8X6JKH4</accession>
<dbReference type="InterPro" id="IPR036397">
    <property type="entry name" value="RNaseH_sf"/>
</dbReference>
<dbReference type="AlphaFoldDB" id="A0A8X6JKH4"/>
<keyword evidence="2" id="KW-1185">Reference proteome</keyword>
<proteinExistence type="predicted"/>
<reference evidence="1" key="1">
    <citation type="submission" date="2020-08" db="EMBL/GenBank/DDBJ databases">
        <title>Multicomponent nature underlies the extraordinary mechanical properties of spider dragline silk.</title>
        <authorList>
            <person name="Kono N."/>
            <person name="Nakamura H."/>
            <person name="Mori M."/>
            <person name="Yoshida Y."/>
            <person name="Ohtoshi R."/>
            <person name="Malay A.D."/>
            <person name="Moran D.A.P."/>
            <person name="Tomita M."/>
            <person name="Numata K."/>
            <person name="Arakawa K."/>
        </authorList>
    </citation>
    <scope>NUCLEOTIDE SEQUENCE</scope>
</reference>
<dbReference type="GO" id="GO:0003676">
    <property type="term" value="F:nucleic acid binding"/>
    <property type="evidence" value="ECO:0007669"/>
    <property type="project" value="InterPro"/>
</dbReference>
<comment type="caution">
    <text evidence="1">The sequence shown here is derived from an EMBL/GenBank/DDBJ whole genome shotgun (WGS) entry which is preliminary data.</text>
</comment>
<dbReference type="EMBL" id="BMAV01025163">
    <property type="protein sequence ID" value="GFS39013.1"/>
    <property type="molecule type" value="Genomic_DNA"/>
</dbReference>
<sequence>MVRRKPYFSMTNRLQRKAFEKEHTHKPPKFWRAVTFSDGSKFCIFGIKDRKLVWRKPCTALQKEHLVPTLKHSGGGVMVLVSWSDT</sequence>
<organism evidence="1 2">
    <name type="scientific">Trichonephila inaurata madagascariensis</name>
    <dbReference type="NCBI Taxonomy" id="2747483"/>
    <lineage>
        <taxon>Eukaryota</taxon>
        <taxon>Metazoa</taxon>
        <taxon>Ecdysozoa</taxon>
        <taxon>Arthropoda</taxon>
        <taxon>Chelicerata</taxon>
        <taxon>Arachnida</taxon>
        <taxon>Araneae</taxon>
        <taxon>Araneomorphae</taxon>
        <taxon>Entelegynae</taxon>
        <taxon>Araneoidea</taxon>
        <taxon>Nephilidae</taxon>
        <taxon>Trichonephila</taxon>
        <taxon>Trichonephila inaurata</taxon>
    </lineage>
</organism>
<dbReference type="Proteomes" id="UP000886998">
    <property type="component" value="Unassembled WGS sequence"/>
</dbReference>
<name>A0A8X6JKH4_9ARAC</name>